<reference evidence="2" key="1">
    <citation type="journal article" date="2020" name="Cell">
        <title>Large-Scale Comparative Analyses of Tick Genomes Elucidate Their Genetic Diversity and Vector Capacities.</title>
        <authorList>
            <consortium name="Tick Genome and Microbiome Consortium (TIGMIC)"/>
            <person name="Jia N."/>
            <person name="Wang J."/>
            <person name="Shi W."/>
            <person name="Du L."/>
            <person name="Sun Y."/>
            <person name="Zhan W."/>
            <person name="Jiang J.F."/>
            <person name="Wang Q."/>
            <person name="Zhang B."/>
            <person name="Ji P."/>
            <person name="Bell-Sakyi L."/>
            <person name="Cui X.M."/>
            <person name="Yuan T.T."/>
            <person name="Jiang B.G."/>
            <person name="Yang W.F."/>
            <person name="Lam T.T."/>
            <person name="Chang Q.C."/>
            <person name="Ding S.J."/>
            <person name="Wang X.J."/>
            <person name="Zhu J.G."/>
            <person name="Ruan X.D."/>
            <person name="Zhao L."/>
            <person name="Wei J.T."/>
            <person name="Ye R.Z."/>
            <person name="Que T.C."/>
            <person name="Du C.H."/>
            <person name="Zhou Y.H."/>
            <person name="Cheng J.X."/>
            <person name="Dai P.F."/>
            <person name="Guo W.B."/>
            <person name="Han X.H."/>
            <person name="Huang E.J."/>
            <person name="Li L.F."/>
            <person name="Wei W."/>
            <person name="Gao Y.C."/>
            <person name="Liu J.Z."/>
            <person name="Shao H.Z."/>
            <person name="Wang X."/>
            <person name="Wang C.C."/>
            <person name="Yang T.C."/>
            <person name="Huo Q.B."/>
            <person name="Li W."/>
            <person name="Chen H.Y."/>
            <person name="Chen S.E."/>
            <person name="Zhou L.G."/>
            <person name="Ni X.B."/>
            <person name="Tian J.H."/>
            <person name="Sheng Y."/>
            <person name="Liu T."/>
            <person name="Pan Y.S."/>
            <person name="Xia L.Y."/>
            <person name="Li J."/>
            <person name="Zhao F."/>
            <person name="Cao W.C."/>
        </authorList>
    </citation>
    <scope>NUCLEOTIDE SEQUENCE</scope>
    <source>
        <strain evidence="2">Rsan-2018</strain>
    </source>
</reference>
<dbReference type="PANTHER" id="PTHR11733:SF241">
    <property type="entry name" value="GH26575P-RELATED"/>
    <property type="match status" value="1"/>
</dbReference>
<reference evidence="2" key="2">
    <citation type="submission" date="2021-09" db="EMBL/GenBank/DDBJ databases">
        <authorList>
            <person name="Jia N."/>
            <person name="Wang J."/>
            <person name="Shi W."/>
            <person name="Du L."/>
            <person name="Sun Y."/>
            <person name="Zhan W."/>
            <person name="Jiang J."/>
            <person name="Wang Q."/>
            <person name="Zhang B."/>
            <person name="Ji P."/>
            <person name="Sakyi L.B."/>
            <person name="Cui X."/>
            <person name="Yuan T."/>
            <person name="Jiang B."/>
            <person name="Yang W."/>
            <person name="Lam T.T.-Y."/>
            <person name="Chang Q."/>
            <person name="Ding S."/>
            <person name="Wang X."/>
            <person name="Zhu J."/>
            <person name="Ruan X."/>
            <person name="Zhao L."/>
            <person name="Wei J."/>
            <person name="Que T."/>
            <person name="Du C."/>
            <person name="Cheng J."/>
            <person name="Dai P."/>
            <person name="Han X."/>
            <person name="Huang E."/>
            <person name="Gao Y."/>
            <person name="Liu J."/>
            <person name="Shao H."/>
            <person name="Ye R."/>
            <person name="Li L."/>
            <person name="Wei W."/>
            <person name="Wang X."/>
            <person name="Wang C."/>
            <person name="Huo Q."/>
            <person name="Li W."/>
            <person name="Guo W."/>
            <person name="Chen H."/>
            <person name="Chen S."/>
            <person name="Zhou L."/>
            <person name="Zhou L."/>
            <person name="Ni X."/>
            <person name="Tian J."/>
            <person name="Zhou Y."/>
            <person name="Sheng Y."/>
            <person name="Liu T."/>
            <person name="Pan Y."/>
            <person name="Xia L."/>
            <person name="Li J."/>
            <person name="Zhao F."/>
            <person name="Cao W."/>
        </authorList>
    </citation>
    <scope>NUCLEOTIDE SEQUENCE</scope>
    <source>
        <strain evidence="2">Rsan-2018</strain>
        <tissue evidence="2">Larvae</tissue>
    </source>
</reference>
<dbReference type="GO" id="GO:0004222">
    <property type="term" value="F:metalloendopeptidase activity"/>
    <property type="evidence" value="ECO:0007669"/>
    <property type="project" value="InterPro"/>
</dbReference>
<evidence type="ECO:0000259" key="1">
    <source>
        <dbReference type="Pfam" id="PF01431"/>
    </source>
</evidence>
<accession>A0A9D4PUU5</accession>
<dbReference type="Gene3D" id="3.40.390.10">
    <property type="entry name" value="Collagenase (Catalytic Domain)"/>
    <property type="match status" value="3"/>
</dbReference>
<dbReference type="Gene3D" id="1.10.1380.10">
    <property type="entry name" value="Neutral endopeptidase , domain2"/>
    <property type="match status" value="1"/>
</dbReference>
<dbReference type="InterPro" id="IPR042089">
    <property type="entry name" value="Peptidase_M13_dom_2"/>
</dbReference>
<dbReference type="Pfam" id="PF01431">
    <property type="entry name" value="Peptidase_M13"/>
    <property type="match status" value="1"/>
</dbReference>
<feature type="domain" description="Peptidase M13 C-terminal" evidence="1">
    <location>
        <begin position="338"/>
        <end position="435"/>
    </location>
</feature>
<dbReference type="VEuPathDB" id="VectorBase:RSAN_042548"/>
<dbReference type="GO" id="GO:0016485">
    <property type="term" value="P:protein processing"/>
    <property type="evidence" value="ECO:0007669"/>
    <property type="project" value="TreeGrafter"/>
</dbReference>
<proteinExistence type="predicted"/>
<evidence type="ECO:0000313" key="2">
    <source>
        <dbReference type="EMBL" id="KAH7956173.1"/>
    </source>
</evidence>
<dbReference type="EMBL" id="JABSTV010001250">
    <property type="protein sequence ID" value="KAH7956173.1"/>
    <property type="molecule type" value="Genomic_DNA"/>
</dbReference>
<organism evidence="2 3">
    <name type="scientific">Rhipicephalus sanguineus</name>
    <name type="common">Brown dog tick</name>
    <name type="synonym">Ixodes sanguineus</name>
    <dbReference type="NCBI Taxonomy" id="34632"/>
    <lineage>
        <taxon>Eukaryota</taxon>
        <taxon>Metazoa</taxon>
        <taxon>Ecdysozoa</taxon>
        <taxon>Arthropoda</taxon>
        <taxon>Chelicerata</taxon>
        <taxon>Arachnida</taxon>
        <taxon>Acari</taxon>
        <taxon>Parasitiformes</taxon>
        <taxon>Ixodida</taxon>
        <taxon>Ixodoidea</taxon>
        <taxon>Ixodidae</taxon>
        <taxon>Rhipicephalinae</taxon>
        <taxon>Rhipicephalus</taxon>
        <taxon>Rhipicephalus</taxon>
    </lineage>
</organism>
<dbReference type="GO" id="GO:0005886">
    <property type="term" value="C:plasma membrane"/>
    <property type="evidence" value="ECO:0007669"/>
    <property type="project" value="TreeGrafter"/>
</dbReference>
<dbReference type="InterPro" id="IPR018497">
    <property type="entry name" value="Peptidase_M13_C"/>
</dbReference>
<name>A0A9D4PUU5_RHISA</name>
<keyword evidence="3" id="KW-1185">Reference proteome</keyword>
<gene>
    <name evidence="2" type="ORF">HPB52_006654</name>
</gene>
<sequence length="438" mass="50005">MLTERIRAKLDYSVDPCNDFYKFVCNSFRGQDEFLHTIELVKWMISLNLDFYNTTRLAAVNPVEVMVRGSLDLGLYIMLYIAFEKRSFTGNKRDMEIGFSKEQDTWLQQRDAKGFQKNLGDYSLFFLMFGIRRGDDYDLAARMIRYEQRLMEVTRVVRSTAENPRYMVITQLGNNTDPYVTSVGALDLVGQTERMVSHIRNTFMKVILNSSWVGSKSFAGAIQKLDDIVVNVGSPGRRLDVAFIENHFRPLGDVPVDRLFPSWIKALSISAHYVWSDQETPLYDEEEVTARYFNNFNIVIIPTALIHQPLMYPDGPIAMNYGGLGMLSLSRRQEALDDTLDSENLADLVGTSVAYKAFTSLVPEDVGYTLPGLDMSAEQLFFVMNCAKWCSQYSVPGKRYAPFRSRCIVPLMNMDEFASAFRCALGTPMNPPGKCFFW</sequence>
<dbReference type="PANTHER" id="PTHR11733">
    <property type="entry name" value="ZINC METALLOPROTEASE FAMILY M13 NEPRILYSIN-RELATED"/>
    <property type="match status" value="1"/>
</dbReference>
<dbReference type="PROSITE" id="PS51885">
    <property type="entry name" value="NEPRILYSIN"/>
    <property type="match status" value="1"/>
</dbReference>
<protein>
    <recommendedName>
        <fullName evidence="1">Peptidase M13 C-terminal domain-containing protein</fullName>
    </recommendedName>
</protein>
<dbReference type="SUPFAM" id="SSF55486">
    <property type="entry name" value="Metalloproteases ('zincins'), catalytic domain"/>
    <property type="match status" value="1"/>
</dbReference>
<dbReference type="InterPro" id="IPR024079">
    <property type="entry name" value="MetalloPept_cat_dom_sf"/>
</dbReference>
<dbReference type="Proteomes" id="UP000821837">
    <property type="component" value="Unassembled WGS sequence"/>
</dbReference>
<comment type="caution">
    <text evidence="2">The sequence shown here is derived from an EMBL/GenBank/DDBJ whole genome shotgun (WGS) entry which is preliminary data.</text>
</comment>
<dbReference type="AlphaFoldDB" id="A0A9D4PUU5"/>
<dbReference type="InterPro" id="IPR000718">
    <property type="entry name" value="Peptidase_M13"/>
</dbReference>
<evidence type="ECO:0000313" key="3">
    <source>
        <dbReference type="Proteomes" id="UP000821837"/>
    </source>
</evidence>